<keyword evidence="2" id="KW-1133">Transmembrane helix</keyword>
<evidence type="ECO:0000256" key="1">
    <source>
        <dbReference type="SAM" id="MobiDB-lite"/>
    </source>
</evidence>
<proteinExistence type="predicted"/>
<dbReference type="Proteomes" id="UP001358586">
    <property type="component" value="Chromosome 11"/>
</dbReference>
<feature type="transmembrane region" description="Helical" evidence="2">
    <location>
        <begin position="12"/>
        <end position="34"/>
    </location>
</feature>
<organism evidence="3 4">
    <name type="scientific">Gossypium arboreum</name>
    <name type="common">Tree cotton</name>
    <name type="synonym">Gossypium nanking</name>
    <dbReference type="NCBI Taxonomy" id="29729"/>
    <lineage>
        <taxon>Eukaryota</taxon>
        <taxon>Viridiplantae</taxon>
        <taxon>Streptophyta</taxon>
        <taxon>Embryophyta</taxon>
        <taxon>Tracheophyta</taxon>
        <taxon>Spermatophyta</taxon>
        <taxon>Magnoliopsida</taxon>
        <taxon>eudicotyledons</taxon>
        <taxon>Gunneridae</taxon>
        <taxon>Pentapetalae</taxon>
        <taxon>rosids</taxon>
        <taxon>malvids</taxon>
        <taxon>Malvales</taxon>
        <taxon>Malvaceae</taxon>
        <taxon>Malvoideae</taxon>
        <taxon>Gossypium</taxon>
    </lineage>
</organism>
<reference evidence="3 4" key="1">
    <citation type="submission" date="2023-03" db="EMBL/GenBank/DDBJ databases">
        <title>WGS of Gossypium arboreum.</title>
        <authorList>
            <person name="Yu D."/>
        </authorList>
    </citation>
    <scope>NUCLEOTIDE SEQUENCE [LARGE SCALE GENOMIC DNA]</scope>
    <source>
        <tissue evidence="3">Leaf</tissue>
    </source>
</reference>
<dbReference type="InterPro" id="IPR029058">
    <property type="entry name" value="AB_hydrolase_fold"/>
</dbReference>
<feature type="region of interest" description="Disordered" evidence="1">
    <location>
        <begin position="81"/>
        <end position="102"/>
    </location>
</feature>
<comment type="caution">
    <text evidence="3">The sequence shown here is derived from an EMBL/GenBank/DDBJ whole genome shotgun (WGS) entry which is preliminary data.</text>
</comment>
<evidence type="ECO:0000256" key="2">
    <source>
        <dbReference type="SAM" id="Phobius"/>
    </source>
</evidence>
<sequence length="253" mass="28381">MRAVNKREEGLIYLSLLFVMAILLFNAKCFRVAVLAEKAFRGSHCGGDSVGLDDDDYSSFIGDDMELEMLMDSYIRRVLDGSNGNSKTDPTKNAKKTPSCGKGKPYGQCMDDDQNVADNCGLYHRCCISICFDEADPIFAPVLEKLSLSDMKYGSVRRFYVETPEDNAIPVVLQESMINSSPPEKVFRLKGHHLMRYREVILSNLSEHADAHTHTVKMVFSARPLDGLDILHQSTEYVDIAFLGPFLFLVFLS</sequence>
<evidence type="ECO:0000313" key="3">
    <source>
        <dbReference type="EMBL" id="KAK5783206.1"/>
    </source>
</evidence>
<evidence type="ECO:0000313" key="4">
    <source>
        <dbReference type="Proteomes" id="UP001358586"/>
    </source>
</evidence>
<dbReference type="EMBL" id="JARKNE010000011">
    <property type="protein sequence ID" value="KAK5783206.1"/>
    <property type="molecule type" value="Genomic_DNA"/>
</dbReference>
<keyword evidence="4" id="KW-1185">Reference proteome</keyword>
<keyword evidence="2" id="KW-0472">Membrane</keyword>
<protein>
    <submittedName>
        <fullName evidence="3">Uncharacterized protein</fullName>
    </submittedName>
</protein>
<dbReference type="Gene3D" id="3.40.50.1820">
    <property type="entry name" value="alpha/beta hydrolase"/>
    <property type="match status" value="1"/>
</dbReference>
<keyword evidence="2" id="KW-0812">Transmembrane</keyword>
<name>A0ABR0MY41_GOSAR</name>
<accession>A0ABR0MY41</accession>
<gene>
    <name evidence="3" type="ORF">PVK06_037714</name>
</gene>